<evidence type="ECO:0000256" key="1">
    <source>
        <dbReference type="ARBA" id="ARBA00004651"/>
    </source>
</evidence>
<evidence type="ECO:0000256" key="3">
    <source>
        <dbReference type="ARBA" id="ARBA00022692"/>
    </source>
</evidence>
<feature type="transmembrane region" description="Helical" evidence="8">
    <location>
        <begin position="538"/>
        <end position="557"/>
    </location>
</feature>
<comment type="caution">
    <text evidence="11">The sequence shown here is derived from an EMBL/GenBank/DDBJ whole genome shotgun (WGS) entry which is preliminary data.</text>
</comment>
<evidence type="ECO:0000313" key="12">
    <source>
        <dbReference type="Proteomes" id="UP001500642"/>
    </source>
</evidence>
<keyword evidence="12" id="KW-1185">Reference proteome</keyword>
<dbReference type="InterPro" id="IPR024528">
    <property type="entry name" value="ThrE_2"/>
</dbReference>
<feature type="transmembrane region" description="Helical" evidence="8">
    <location>
        <begin position="615"/>
        <end position="640"/>
    </location>
</feature>
<dbReference type="PANTHER" id="PTHR34390:SF2">
    <property type="entry name" value="SUCCINATE TRANSPORTER SUBUNIT YJJP-RELATED"/>
    <property type="match status" value="1"/>
</dbReference>
<feature type="domain" description="Threonine/serine exporter-like N-terminal" evidence="9">
    <location>
        <begin position="277"/>
        <end position="517"/>
    </location>
</feature>
<evidence type="ECO:0000256" key="2">
    <source>
        <dbReference type="ARBA" id="ARBA00022475"/>
    </source>
</evidence>
<evidence type="ECO:0000256" key="7">
    <source>
        <dbReference type="SAM" id="MobiDB-lite"/>
    </source>
</evidence>
<feature type="region of interest" description="Disordered" evidence="7">
    <location>
        <begin position="1"/>
        <end position="206"/>
    </location>
</feature>
<evidence type="ECO:0008006" key="13">
    <source>
        <dbReference type="Google" id="ProtNLM"/>
    </source>
</evidence>
<keyword evidence="5 8" id="KW-0472">Membrane</keyword>
<accession>A0ABP8J457</accession>
<dbReference type="Pfam" id="PF06738">
    <property type="entry name" value="ThrE"/>
    <property type="match status" value="1"/>
</dbReference>
<feature type="transmembrane region" description="Helical" evidence="8">
    <location>
        <begin position="652"/>
        <end position="676"/>
    </location>
</feature>
<organism evidence="11 12">
    <name type="scientific">Brevibacterium pityocampae</name>
    <dbReference type="NCBI Taxonomy" id="506594"/>
    <lineage>
        <taxon>Bacteria</taxon>
        <taxon>Bacillati</taxon>
        <taxon>Actinomycetota</taxon>
        <taxon>Actinomycetes</taxon>
        <taxon>Micrococcales</taxon>
        <taxon>Brevibacteriaceae</taxon>
        <taxon>Brevibacterium</taxon>
    </lineage>
</organism>
<feature type="transmembrane region" description="Helical" evidence="8">
    <location>
        <begin position="390"/>
        <end position="419"/>
    </location>
</feature>
<evidence type="ECO:0000259" key="10">
    <source>
        <dbReference type="Pfam" id="PF12821"/>
    </source>
</evidence>
<dbReference type="RefSeq" id="WP_345029664.1">
    <property type="nucleotide sequence ID" value="NZ_BAABGL010000002.1"/>
</dbReference>
<evidence type="ECO:0000313" key="11">
    <source>
        <dbReference type="EMBL" id="GAA4384706.1"/>
    </source>
</evidence>
<feature type="compositionally biased region" description="Low complexity" evidence="7">
    <location>
        <begin position="63"/>
        <end position="110"/>
    </location>
</feature>
<feature type="transmembrane region" description="Helical" evidence="8">
    <location>
        <begin position="500"/>
        <end position="526"/>
    </location>
</feature>
<dbReference type="InterPro" id="IPR050539">
    <property type="entry name" value="ThrE_Dicarb/AminoAcid_Exp"/>
</dbReference>
<proteinExistence type="inferred from homology"/>
<reference evidence="12" key="1">
    <citation type="journal article" date="2019" name="Int. J. Syst. Evol. Microbiol.">
        <title>The Global Catalogue of Microorganisms (GCM) 10K type strain sequencing project: providing services to taxonomists for standard genome sequencing and annotation.</title>
        <authorList>
            <consortium name="The Broad Institute Genomics Platform"/>
            <consortium name="The Broad Institute Genome Sequencing Center for Infectious Disease"/>
            <person name="Wu L."/>
            <person name="Ma J."/>
        </authorList>
    </citation>
    <scope>NUCLEOTIDE SEQUENCE [LARGE SCALE GENOMIC DNA]</scope>
    <source>
        <strain evidence="12">JCM 17808</strain>
    </source>
</reference>
<feature type="compositionally biased region" description="Basic and acidic residues" evidence="7">
    <location>
        <begin position="188"/>
        <end position="203"/>
    </location>
</feature>
<evidence type="ECO:0000256" key="6">
    <source>
        <dbReference type="ARBA" id="ARBA00034125"/>
    </source>
</evidence>
<keyword evidence="4 8" id="KW-1133">Transmembrane helix</keyword>
<feature type="domain" description="Threonine/Serine exporter ThrE" evidence="10">
    <location>
        <begin position="544"/>
        <end position="673"/>
    </location>
</feature>
<feature type="transmembrane region" description="Helical" evidence="8">
    <location>
        <begin position="431"/>
        <end position="455"/>
    </location>
</feature>
<evidence type="ECO:0000256" key="8">
    <source>
        <dbReference type="SAM" id="Phobius"/>
    </source>
</evidence>
<feature type="transmembrane region" description="Helical" evidence="8">
    <location>
        <begin position="590"/>
        <end position="608"/>
    </location>
</feature>
<gene>
    <name evidence="11" type="ORF">GCM10023167_05790</name>
</gene>
<evidence type="ECO:0000256" key="5">
    <source>
        <dbReference type="ARBA" id="ARBA00023136"/>
    </source>
</evidence>
<comment type="similarity">
    <text evidence="6">Belongs to the ThrE exporter (TC 2.A.79) family.</text>
</comment>
<feature type="compositionally biased region" description="Low complexity" evidence="7">
    <location>
        <begin position="155"/>
        <end position="174"/>
    </location>
</feature>
<comment type="subcellular location">
    <subcellularLocation>
        <location evidence="1">Cell membrane</location>
        <topology evidence="1">Multi-pass membrane protein</topology>
    </subcellularLocation>
</comment>
<dbReference type="PANTHER" id="PTHR34390">
    <property type="entry name" value="UPF0442 PROTEIN YJJB-RELATED"/>
    <property type="match status" value="1"/>
</dbReference>
<keyword evidence="2" id="KW-1003">Cell membrane</keyword>
<feature type="transmembrane region" description="Helical" evidence="8">
    <location>
        <begin position="564"/>
        <end position="584"/>
    </location>
</feature>
<dbReference type="Pfam" id="PF12821">
    <property type="entry name" value="ThrE_2"/>
    <property type="match status" value="1"/>
</dbReference>
<feature type="compositionally biased region" description="Acidic residues" evidence="7">
    <location>
        <begin position="18"/>
        <end position="28"/>
    </location>
</feature>
<sequence length="696" mass="71412">MTNEDDDTQEIPVTAEPAADEPPVDPEADTPARGIPQVGAPRTSQGSTVTGGTPADDVDEAAAEAALDAAEAQLAAEAAESGASDEAAESGEPTTQTPAGGTTTATPNAGSPIPQPSEQPVAEPQTGAGGAAVESSADSVTASVAREAEDADGSGEPAGARGAEAAGGEETPPEFVEVAVDSAPRGSRPAESETPRSHDEKPVSRRAKKLIELTRPAGANSKRVAEKIARKAVGRIVTDNSPSTQPIPIIAALKGTPYQALVATVVKTEEEARMILDLAVDIGAIMLRAGAGSADVEVSVIATCTSLGLLDVEVDLTSNSLTVHYANPDGTFMTVMRVNREESIHFAKLASVHTLVSDMADGKIDYLEARERIDAIRRQRRPYGETFVTVAWGLLAGCFVLLLGGGYIASFLGFIMAIVNDRFGALLGRTGMPPFFTIAAQSMFTTLVAMTAWTFDLIAGPQYLVASGIVLLLPTLGLFSAVQDSLTKFPLTAASRTVEVFMSMAGIVSGIALGLRVGMLIGLSPIEIVVESGGVEALSTIISLIAASIVAACGSIGNQAARRIILPAAGVGLIGFFALTGLGVIGLGTIITSLIAATVVGFLCRPIALWRGAPAIVMLIPAIFPLLQGLSIFSAVYEIVQPQDAMPLSAGLSSLFTAVTANAALAVGAVLGNFLARPLGMHKRRSEPPVDPAPAA</sequence>
<protein>
    <recommendedName>
        <fullName evidence="13">Threonine/serine exporter family protein</fullName>
    </recommendedName>
</protein>
<dbReference type="EMBL" id="BAABGL010000002">
    <property type="protein sequence ID" value="GAA4384706.1"/>
    <property type="molecule type" value="Genomic_DNA"/>
</dbReference>
<feature type="compositionally biased region" description="Polar residues" evidence="7">
    <location>
        <begin position="42"/>
        <end position="51"/>
    </location>
</feature>
<evidence type="ECO:0000256" key="4">
    <source>
        <dbReference type="ARBA" id="ARBA00022989"/>
    </source>
</evidence>
<dbReference type="Proteomes" id="UP001500642">
    <property type="component" value="Unassembled WGS sequence"/>
</dbReference>
<dbReference type="InterPro" id="IPR010619">
    <property type="entry name" value="ThrE-like_N"/>
</dbReference>
<keyword evidence="3 8" id="KW-0812">Transmembrane</keyword>
<evidence type="ECO:0000259" key="9">
    <source>
        <dbReference type="Pfam" id="PF06738"/>
    </source>
</evidence>
<feature type="transmembrane region" description="Helical" evidence="8">
    <location>
        <begin position="461"/>
        <end position="479"/>
    </location>
</feature>
<name>A0ABP8J457_9MICO</name>